<evidence type="ECO:0000256" key="1">
    <source>
        <dbReference type="ARBA" id="ARBA00004141"/>
    </source>
</evidence>
<gene>
    <name evidence="9" type="ORF">SAMN05444377_10160</name>
</gene>
<evidence type="ECO:0000256" key="7">
    <source>
        <dbReference type="SAM" id="Phobius"/>
    </source>
</evidence>
<dbReference type="OrthoDB" id="9807778at2"/>
<evidence type="ECO:0000256" key="5">
    <source>
        <dbReference type="ARBA" id="ARBA00022989"/>
    </source>
</evidence>
<dbReference type="Proteomes" id="UP000184147">
    <property type="component" value="Unassembled WGS sequence"/>
</dbReference>
<dbReference type="InterPro" id="IPR001173">
    <property type="entry name" value="Glyco_trans_2-like"/>
</dbReference>
<proteinExistence type="predicted"/>
<evidence type="ECO:0000256" key="3">
    <source>
        <dbReference type="ARBA" id="ARBA00022679"/>
    </source>
</evidence>
<dbReference type="Pfam" id="PF00535">
    <property type="entry name" value="Glycos_transf_2"/>
    <property type="match status" value="1"/>
</dbReference>
<dbReference type="InterPro" id="IPR029044">
    <property type="entry name" value="Nucleotide-diphossugar_trans"/>
</dbReference>
<keyword evidence="10" id="KW-1185">Reference proteome</keyword>
<evidence type="ECO:0000256" key="4">
    <source>
        <dbReference type="ARBA" id="ARBA00022692"/>
    </source>
</evidence>
<sequence length="319" mass="36321">MQDPIQIHCLTPVYNDWESFHVLVTHLEELQQLHQEYQFHVVVVDDGSLESPDYTFAFSIPITRIRLKINVGHQRAIAIGLQYVYNEVPSKDFVVVLDSDGEDRPEDIIPLLAQAQAQQGQKIVFAKRNKRQESFWFKTGYFFYKRLFKYLTGNEISFGNFSVIPTGLLGRIVNLGALWNHYSGSIIQSRLPMTTVALNRGKRYKGVSKMNFNSLVIHGLSSISIYFDQISVKILRLSLKGIGWCSLAVLYVLGEKLFTNYAIPGWASSLILIISGIILQLFSMTLIVLLLQLSSRKNVIPPSATIYKEFVEEVQLTKQ</sequence>
<feature type="transmembrane region" description="Helical" evidence="7">
    <location>
        <begin position="266"/>
        <end position="291"/>
    </location>
</feature>
<comment type="subcellular location">
    <subcellularLocation>
        <location evidence="1">Membrane</location>
        <topology evidence="1">Multi-pass membrane protein</topology>
    </subcellularLocation>
</comment>
<dbReference type="GO" id="GO:0016757">
    <property type="term" value="F:glycosyltransferase activity"/>
    <property type="evidence" value="ECO:0007669"/>
    <property type="project" value="UniProtKB-KW"/>
</dbReference>
<reference evidence="9 10" key="1">
    <citation type="submission" date="2016-11" db="EMBL/GenBank/DDBJ databases">
        <authorList>
            <person name="Jaros S."/>
            <person name="Januszkiewicz K."/>
            <person name="Wedrychowicz H."/>
        </authorList>
    </citation>
    <scope>NUCLEOTIDE SEQUENCE [LARGE SCALE GENOMIC DNA]</scope>
    <source>
        <strain evidence="9 10">DSM 25660</strain>
    </source>
</reference>
<dbReference type="Gene3D" id="3.90.550.10">
    <property type="entry name" value="Spore Coat Polysaccharide Biosynthesis Protein SpsA, Chain A"/>
    <property type="match status" value="1"/>
</dbReference>
<evidence type="ECO:0000256" key="6">
    <source>
        <dbReference type="ARBA" id="ARBA00023136"/>
    </source>
</evidence>
<dbReference type="PANTHER" id="PTHR48090:SF1">
    <property type="entry name" value="PROPHAGE BACTOPRENOL GLUCOSYL TRANSFERASE HOMOLOG"/>
    <property type="match status" value="1"/>
</dbReference>
<name>A0A1M4VUB6_9FLAO</name>
<accession>A0A1M4VUB6</accession>
<organism evidence="9 10">
    <name type="scientific">Flavobacterium fontis</name>
    <dbReference type="NCBI Taxonomy" id="1124188"/>
    <lineage>
        <taxon>Bacteria</taxon>
        <taxon>Pseudomonadati</taxon>
        <taxon>Bacteroidota</taxon>
        <taxon>Flavobacteriia</taxon>
        <taxon>Flavobacteriales</taxon>
        <taxon>Flavobacteriaceae</taxon>
        <taxon>Flavobacterium</taxon>
    </lineage>
</organism>
<dbReference type="EMBL" id="FQVQ01000001">
    <property type="protein sequence ID" value="SHE72549.1"/>
    <property type="molecule type" value="Genomic_DNA"/>
</dbReference>
<keyword evidence="4 7" id="KW-0812">Transmembrane</keyword>
<dbReference type="PANTHER" id="PTHR48090">
    <property type="entry name" value="UNDECAPRENYL-PHOSPHATE 4-DEOXY-4-FORMAMIDO-L-ARABINOSE TRANSFERASE-RELATED"/>
    <property type="match status" value="1"/>
</dbReference>
<dbReference type="RefSeq" id="WP_073360265.1">
    <property type="nucleotide sequence ID" value="NZ_FQVQ01000001.1"/>
</dbReference>
<keyword evidence="3 9" id="KW-0808">Transferase</keyword>
<keyword evidence="5 7" id="KW-1133">Transmembrane helix</keyword>
<evidence type="ECO:0000256" key="2">
    <source>
        <dbReference type="ARBA" id="ARBA00022676"/>
    </source>
</evidence>
<dbReference type="InterPro" id="IPR050256">
    <property type="entry name" value="Glycosyltransferase_2"/>
</dbReference>
<dbReference type="SUPFAM" id="SSF53448">
    <property type="entry name" value="Nucleotide-diphospho-sugar transferases"/>
    <property type="match status" value="1"/>
</dbReference>
<dbReference type="GO" id="GO:0005886">
    <property type="term" value="C:plasma membrane"/>
    <property type="evidence" value="ECO:0007669"/>
    <property type="project" value="TreeGrafter"/>
</dbReference>
<dbReference type="STRING" id="1124188.SAMN05444377_10160"/>
<evidence type="ECO:0000313" key="10">
    <source>
        <dbReference type="Proteomes" id="UP000184147"/>
    </source>
</evidence>
<feature type="transmembrane region" description="Helical" evidence="7">
    <location>
        <begin position="234"/>
        <end position="254"/>
    </location>
</feature>
<evidence type="ECO:0000259" key="8">
    <source>
        <dbReference type="Pfam" id="PF00535"/>
    </source>
</evidence>
<keyword evidence="6 7" id="KW-0472">Membrane</keyword>
<dbReference type="AlphaFoldDB" id="A0A1M4VUB6"/>
<feature type="domain" description="Glycosyltransferase 2-like" evidence="8">
    <location>
        <begin position="11"/>
        <end position="165"/>
    </location>
</feature>
<keyword evidence="2" id="KW-0328">Glycosyltransferase</keyword>
<protein>
    <submittedName>
        <fullName evidence="9">Glycosyltransferase involved in cell wall bisynthesis</fullName>
    </submittedName>
</protein>
<evidence type="ECO:0000313" key="9">
    <source>
        <dbReference type="EMBL" id="SHE72549.1"/>
    </source>
</evidence>